<keyword evidence="2" id="KW-1185">Reference proteome</keyword>
<protein>
    <submittedName>
        <fullName evidence="1">Bleomycin resistance family protein</fullName>
    </submittedName>
</protein>
<dbReference type="InterPro" id="IPR029068">
    <property type="entry name" value="Glyas_Bleomycin-R_OHBP_Dase"/>
</dbReference>
<dbReference type="RefSeq" id="WP_379025387.1">
    <property type="nucleotide sequence ID" value="NZ_JBHRTA010000057.1"/>
</dbReference>
<organism evidence="1 2">
    <name type="scientific">Parapedobacter deserti</name>
    <dbReference type="NCBI Taxonomy" id="1912957"/>
    <lineage>
        <taxon>Bacteria</taxon>
        <taxon>Pseudomonadati</taxon>
        <taxon>Bacteroidota</taxon>
        <taxon>Sphingobacteriia</taxon>
        <taxon>Sphingobacteriales</taxon>
        <taxon>Sphingobacteriaceae</taxon>
        <taxon>Parapedobacter</taxon>
    </lineage>
</organism>
<comment type="caution">
    <text evidence="1">The sequence shown here is derived from an EMBL/GenBank/DDBJ whole genome shotgun (WGS) entry which is preliminary data.</text>
</comment>
<dbReference type="Proteomes" id="UP001595526">
    <property type="component" value="Unassembled WGS sequence"/>
</dbReference>
<evidence type="ECO:0000313" key="1">
    <source>
        <dbReference type="EMBL" id="MFC3199602.1"/>
    </source>
</evidence>
<dbReference type="Gene3D" id="3.10.180.10">
    <property type="entry name" value="2,3-Dihydroxybiphenyl 1,2-Dioxygenase, domain 1"/>
    <property type="match status" value="1"/>
</dbReference>
<accession>A0ABV7JWE6</accession>
<dbReference type="EMBL" id="JBHRTA010000057">
    <property type="protein sequence ID" value="MFC3199602.1"/>
    <property type="molecule type" value="Genomic_DNA"/>
</dbReference>
<gene>
    <name evidence="1" type="ORF">ACFOET_18440</name>
</gene>
<reference evidence="2" key="1">
    <citation type="journal article" date="2019" name="Int. J. Syst. Evol. Microbiol.">
        <title>The Global Catalogue of Microorganisms (GCM) 10K type strain sequencing project: providing services to taxonomists for standard genome sequencing and annotation.</title>
        <authorList>
            <consortium name="The Broad Institute Genomics Platform"/>
            <consortium name="The Broad Institute Genome Sequencing Center for Infectious Disease"/>
            <person name="Wu L."/>
            <person name="Ma J."/>
        </authorList>
    </citation>
    <scope>NUCLEOTIDE SEQUENCE [LARGE SCALE GENOMIC DNA]</scope>
    <source>
        <strain evidence="2">KCTC 52416</strain>
    </source>
</reference>
<proteinExistence type="predicted"/>
<evidence type="ECO:0000313" key="2">
    <source>
        <dbReference type="Proteomes" id="UP001595526"/>
    </source>
</evidence>
<sequence>MTITKLTPNFEVADVEKSVAYYIENFDFKLVMTVPTTQDMIETSFSQDKDYVYAMIEKDNVQLFFQRTDSFKEDVVFARNLPIGASVSFYMDIDGIKDFHKKMIGKNLQVTDIKTTWYGMREFYLKDLNGYILGFAERVS</sequence>
<dbReference type="SUPFAM" id="SSF54593">
    <property type="entry name" value="Glyoxalase/Bleomycin resistance protein/Dihydroxybiphenyl dioxygenase"/>
    <property type="match status" value="1"/>
</dbReference>
<name>A0ABV7JWE6_9SPHI</name>